<dbReference type="FunFam" id="3.40.250.10:FF:000001">
    <property type="entry name" value="Sulfurtransferase"/>
    <property type="match status" value="1"/>
</dbReference>
<accession>A0A1B2JEC6</accession>
<dbReference type="CDD" id="cd01449">
    <property type="entry name" value="TST_Repeat_2"/>
    <property type="match status" value="1"/>
</dbReference>
<dbReference type="Proteomes" id="UP000094565">
    <property type="component" value="Chromosome 2"/>
</dbReference>
<dbReference type="SMART" id="SM00450">
    <property type="entry name" value="RHOD"/>
    <property type="match status" value="2"/>
</dbReference>
<dbReference type="InterPro" id="IPR001763">
    <property type="entry name" value="Rhodanese-like_dom"/>
</dbReference>
<feature type="domain" description="Rhodanese" evidence="3">
    <location>
        <begin position="52"/>
        <end position="139"/>
    </location>
</feature>
<evidence type="ECO:0000256" key="2">
    <source>
        <dbReference type="ARBA" id="ARBA00022737"/>
    </source>
</evidence>
<evidence type="ECO:0000259" key="3">
    <source>
        <dbReference type="PROSITE" id="PS50206"/>
    </source>
</evidence>
<evidence type="ECO:0000313" key="5">
    <source>
        <dbReference type="Proteomes" id="UP000094565"/>
    </source>
</evidence>
<dbReference type="Gene3D" id="3.40.250.10">
    <property type="entry name" value="Rhodanese-like domain"/>
    <property type="match status" value="2"/>
</dbReference>
<keyword evidence="2" id="KW-0677">Repeat</keyword>
<dbReference type="GO" id="GO:0004792">
    <property type="term" value="F:thiosulfate-cyanide sulfurtransferase activity"/>
    <property type="evidence" value="ECO:0007669"/>
    <property type="project" value="TreeGrafter"/>
</dbReference>
<dbReference type="PANTHER" id="PTHR11364">
    <property type="entry name" value="THIOSULFATE SULFERTANSFERASE"/>
    <property type="match status" value="1"/>
</dbReference>
<proteinExistence type="predicted"/>
<protein>
    <submittedName>
        <fullName evidence="4">BA75_02455T0</fullName>
    </submittedName>
</protein>
<dbReference type="CDD" id="cd01448">
    <property type="entry name" value="TST_Repeat_1"/>
    <property type="match status" value="1"/>
</dbReference>
<keyword evidence="5" id="KW-1185">Reference proteome</keyword>
<dbReference type="Pfam" id="PF00581">
    <property type="entry name" value="Rhodanese"/>
    <property type="match status" value="1"/>
</dbReference>
<dbReference type="PROSITE" id="PS50206">
    <property type="entry name" value="RHODANESE_3"/>
    <property type="match status" value="2"/>
</dbReference>
<organism evidence="4 5">
    <name type="scientific">Komagataella pastoris</name>
    <name type="common">Yeast</name>
    <name type="synonym">Pichia pastoris</name>
    <dbReference type="NCBI Taxonomy" id="4922"/>
    <lineage>
        <taxon>Eukaryota</taxon>
        <taxon>Fungi</taxon>
        <taxon>Dikarya</taxon>
        <taxon>Ascomycota</taxon>
        <taxon>Saccharomycotina</taxon>
        <taxon>Pichiomycetes</taxon>
        <taxon>Pichiales</taxon>
        <taxon>Pichiaceae</taxon>
        <taxon>Komagataella</taxon>
    </lineage>
</organism>
<dbReference type="InterPro" id="IPR045078">
    <property type="entry name" value="TST/MPST-like"/>
</dbReference>
<evidence type="ECO:0000313" key="4">
    <source>
        <dbReference type="EMBL" id="ANZ76148.1"/>
    </source>
</evidence>
<dbReference type="AlphaFoldDB" id="A0A1B2JEC6"/>
<dbReference type="OrthoDB" id="270167at2759"/>
<feature type="domain" description="Rhodanese" evidence="3">
    <location>
        <begin position="191"/>
        <end position="307"/>
    </location>
</feature>
<dbReference type="InterPro" id="IPR036873">
    <property type="entry name" value="Rhodanese-like_dom_sf"/>
</dbReference>
<reference evidence="4 5" key="1">
    <citation type="submission" date="2016-02" db="EMBL/GenBank/DDBJ databases">
        <title>Comparative genomic and transcriptomic foundation for Pichia pastoris.</title>
        <authorList>
            <person name="Love K.R."/>
            <person name="Shah K.A."/>
            <person name="Whittaker C.A."/>
            <person name="Wu J."/>
            <person name="Bartlett M.C."/>
            <person name="Ma D."/>
            <person name="Leeson R.L."/>
            <person name="Priest M."/>
            <person name="Young S.K."/>
            <person name="Love J.C."/>
        </authorList>
    </citation>
    <scope>NUCLEOTIDE SEQUENCE [LARGE SCALE GENOMIC DNA]</scope>
    <source>
        <strain evidence="4 5">ATCC 28485</strain>
    </source>
</reference>
<dbReference type="EMBL" id="CP014585">
    <property type="protein sequence ID" value="ANZ76148.1"/>
    <property type="molecule type" value="Genomic_DNA"/>
</dbReference>
<sequence length="311" mass="34054">MLKGSSLISPSQLAKFFKSTNSRLIAVDASWYMPNVPENGFLKYCQVRLGANSVFFDIDLVKDDSSSFPHMLPSVEKFNKEVSNLGITKEDTLLFYDQQGIFSAPRALWMFEIFGHDPDKLAIFNTFPNYTQAIGDSNSALKAQDDIPYLNTKPVTKPSPFQESDYKSLGIDRTKIISYEELLSLVEAGQIGTDFTLIDARGLARFTGEAPEPRPGLSSGHVPNAISLPFTELLASDGSYLSQSALIAQFESKKIDGSKPIIVMCGTGVTACVVRTGLQLAGLGSKGIKVYDGSWTEWAQRAPESLIVKDI</sequence>
<name>A0A1B2JEC6_PICPA</name>
<gene>
    <name evidence="4" type="primary">TUM1</name>
    <name evidence="4" type="ORF">ATY40_BA7502455</name>
</gene>
<dbReference type="SUPFAM" id="SSF52821">
    <property type="entry name" value="Rhodanese/Cell cycle control phosphatase"/>
    <property type="match status" value="2"/>
</dbReference>
<dbReference type="PANTHER" id="PTHR11364:SF27">
    <property type="entry name" value="SULFURTRANSFERASE"/>
    <property type="match status" value="1"/>
</dbReference>
<dbReference type="GO" id="GO:0005739">
    <property type="term" value="C:mitochondrion"/>
    <property type="evidence" value="ECO:0007669"/>
    <property type="project" value="TreeGrafter"/>
</dbReference>
<evidence type="ECO:0000256" key="1">
    <source>
        <dbReference type="ARBA" id="ARBA00022679"/>
    </source>
</evidence>
<keyword evidence="1" id="KW-0808">Transferase</keyword>